<dbReference type="CDD" id="cd07377">
    <property type="entry name" value="WHTH_GntR"/>
    <property type="match status" value="1"/>
</dbReference>
<dbReference type="PANTHER" id="PTHR44846:SF1">
    <property type="entry name" value="MANNOSYL-D-GLYCERATE TRANSPORT_METABOLISM SYSTEM REPRESSOR MNGR-RELATED"/>
    <property type="match status" value="1"/>
</dbReference>
<dbReference type="Pfam" id="PF00392">
    <property type="entry name" value="GntR"/>
    <property type="match status" value="1"/>
</dbReference>
<dbReference type="InterPro" id="IPR036390">
    <property type="entry name" value="WH_DNA-bd_sf"/>
</dbReference>
<protein>
    <submittedName>
        <fullName evidence="5">GntR family transcriptional regulator</fullName>
    </submittedName>
</protein>
<evidence type="ECO:0000313" key="5">
    <source>
        <dbReference type="EMBL" id="TKW66191.1"/>
    </source>
</evidence>
<dbReference type="InterPro" id="IPR050679">
    <property type="entry name" value="Bact_HTH_transcr_reg"/>
</dbReference>
<dbReference type="GO" id="GO:0045892">
    <property type="term" value="P:negative regulation of DNA-templated transcription"/>
    <property type="evidence" value="ECO:0007669"/>
    <property type="project" value="TreeGrafter"/>
</dbReference>
<dbReference type="Gene3D" id="1.10.10.10">
    <property type="entry name" value="Winged helix-like DNA-binding domain superfamily/Winged helix DNA-binding domain"/>
    <property type="match status" value="1"/>
</dbReference>
<sequence length="233" mass="26315">MSNPHALPIYVQIAELLARDIAAGHLLDGERLRPEREMAAELGISVGTLRKALGELTSRGLLERRQGSGNYVRNHAGAQNVYAFFRIELLAGGGLPHARLLSIDRLDKPADLPEFGRASTAFRIRRLRFLNDQPCVLEEIWLDGSYAPDIPARDLSESLYLFYRTRLNLWISSVEDRVGQGIVPVWADPEFGPPIGSTTGCFERISFDQDNRRAEFSRNWFDTTRAAYMARIR</sequence>
<dbReference type="InterPro" id="IPR036388">
    <property type="entry name" value="WH-like_DNA-bd_sf"/>
</dbReference>
<comment type="caution">
    <text evidence="5">The sequence shown here is derived from an EMBL/GenBank/DDBJ whole genome shotgun (WGS) entry which is preliminary data.</text>
</comment>
<accession>A0A533I657</accession>
<dbReference type="AlphaFoldDB" id="A0A533I657"/>
<dbReference type="PROSITE" id="PS50949">
    <property type="entry name" value="HTH_GNTR"/>
    <property type="match status" value="1"/>
</dbReference>
<evidence type="ECO:0000256" key="3">
    <source>
        <dbReference type="ARBA" id="ARBA00023163"/>
    </source>
</evidence>
<dbReference type="GO" id="GO:0003677">
    <property type="term" value="F:DNA binding"/>
    <property type="evidence" value="ECO:0007669"/>
    <property type="project" value="UniProtKB-KW"/>
</dbReference>
<dbReference type="SUPFAM" id="SSF46785">
    <property type="entry name" value="Winged helix' DNA-binding domain"/>
    <property type="match status" value="1"/>
</dbReference>
<dbReference type="EMBL" id="VAFL01000008">
    <property type="protein sequence ID" value="TKW66191.1"/>
    <property type="molecule type" value="Genomic_DNA"/>
</dbReference>
<dbReference type="PANTHER" id="PTHR44846">
    <property type="entry name" value="MANNOSYL-D-GLYCERATE TRANSPORT/METABOLISM SYSTEM REPRESSOR MNGR-RELATED"/>
    <property type="match status" value="1"/>
</dbReference>
<dbReference type="SMART" id="SM00866">
    <property type="entry name" value="UTRA"/>
    <property type="match status" value="1"/>
</dbReference>
<evidence type="ECO:0000313" key="6">
    <source>
        <dbReference type="Proteomes" id="UP000315344"/>
    </source>
</evidence>
<name>A0A533I657_PARDE</name>
<gene>
    <name evidence="5" type="ORF">DI616_11970</name>
</gene>
<dbReference type="SUPFAM" id="SSF64288">
    <property type="entry name" value="Chorismate lyase-like"/>
    <property type="match status" value="1"/>
</dbReference>
<keyword evidence="2" id="KW-0238">DNA-binding</keyword>
<keyword evidence="1" id="KW-0805">Transcription regulation</keyword>
<keyword evidence="3" id="KW-0804">Transcription</keyword>
<organism evidence="5 6">
    <name type="scientific">Paracoccus denitrificans</name>
    <dbReference type="NCBI Taxonomy" id="266"/>
    <lineage>
        <taxon>Bacteria</taxon>
        <taxon>Pseudomonadati</taxon>
        <taxon>Pseudomonadota</taxon>
        <taxon>Alphaproteobacteria</taxon>
        <taxon>Rhodobacterales</taxon>
        <taxon>Paracoccaceae</taxon>
        <taxon>Paracoccus</taxon>
    </lineage>
</organism>
<dbReference type="InterPro" id="IPR011663">
    <property type="entry name" value="UTRA"/>
</dbReference>
<evidence type="ECO:0000259" key="4">
    <source>
        <dbReference type="PROSITE" id="PS50949"/>
    </source>
</evidence>
<dbReference type="InterPro" id="IPR000524">
    <property type="entry name" value="Tscrpt_reg_HTH_GntR"/>
</dbReference>
<dbReference type="SMART" id="SM00345">
    <property type="entry name" value="HTH_GNTR"/>
    <property type="match status" value="1"/>
</dbReference>
<evidence type="ECO:0000256" key="1">
    <source>
        <dbReference type="ARBA" id="ARBA00023015"/>
    </source>
</evidence>
<dbReference type="GO" id="GO:0003700">
    <property type="term" value="F:DNA-binding transcription factor activity"/>
    <property type="evidence" value="ECO:0007669"/>
    <property type="project" value="InterPro"/>
</dbReference>
<dbReference type="Gene3D" id="3.40.1410.10">
    <property type="entry name" value="Chorismate lyase-like"/>
    <property type="match status" value="1"/>
</dbReference>
<dbReference type="Proteomes" id="UP000315344">
    <property type="component" value="Unassembled WGS sequence"/>
</dbReference>
<feature type="domain" description="HTH gntR-type" evidence="4">
    <location>
        <begin position="7"/>
        <end position="75"/>
    </location>
</feature>
<proteinExistence type="predicted"/>
<dbReference type="InterPro" id="IPR028978">
    <property type="entry name" value="Chorismate_lyase_/UTRA_dom_sf"/>
</dbReference>
<evidence type="ECO:0000256" key="2">
    <source>
        <dbReference type="ARBA" id="ARBA00023125"/>
    </source>
</evidence>
<reference evidence="5 6" key="1">
    <citation type="journal article" date="2017" name="Nat. Commun.">
        <title>In situ click chemistry generation of cyclooxygenase-2 inhibitors.</title>
        <authorList>
            <person name="Bhardwaj A."/>
            <person name="Kaur J."/>
            <person name="Wuest M."/>
            <person name="Wuest F."/>
        </authorList>
    </citation>
    <scope>NUCLEOTIDE SEQUENCE [LARGE SCALE GENOMIC DNA]</scope>
    <source>
        <strain evidence="5">S2_012_000_R3_94</strain>
    </source>
</reference>
<dbReference type="Pfam" id="PF07702">
    <property type="entry name" value="UTRA"/>
    <property type="match status" value="1"/>
</dbReference>